<gene>
    <name evidence="3" type="ORF">D9611_008020</name>
</gene>
<dbReference type="SUPFAM" id="SSF55658">
    <property type="entry name" value="L9 N-domain-like"/>
    <property type="match status" value="1"/>
</dbReference>
<accession>A0A8H5BYX3</accession>
<evidence type="ECO:0000259" key="2">
    <source>
        <dbReference type="Pfam" id="PF01693"/>
    </source>
</evidence>
<comment type="caution">
    <text evidence="3">The sequence shown here is derived from an EMBL/GenBank/DDBJ whole genome shotgun (WGS) entry which is preliminary data.</text>
</comment>
<dbReference type="AlphaFoldDB" id="A0A8H5BYX3"/>
<name>A0A8H5BYX3_9AGAR</name>
<dbReference type="EMBL" id="JAACJK010000111">
    <property type="protein sequence ID" value="KAF5332089.1"/>
    <property type="molecule type" value="Genomic_DNA"/>
</dbReference>
<dbReference type="OrthoDB" id="3270804at2759"/>
<feature type="domain" description="Ribonuclease H1 N-terminal" evidence="2">
    <location>
        <begin position="220"/>
        <end position="262"/>
    </location>
</feature>
<reference evidence="3 4" key="1">
    <citation type="journal article" date="2020" name="ISME J.">
        <title>Uncovering the hidden diversity of litter-decomposition mechanisms in mushroom-forming fungi.</title>
        <authorList>
            <person name="Floudas D."/>
            <person name="Bentzer J."/>
            <person name="Ahren D."/>
            <person name="Johansson T."/>
            <person name="Persson P."/>
            <person name="Tunlid A."/>
        </authorList>
    </citation>
    <scope>NUCLEOTIDE SEQUENCE [LARGE SCALE GENOMIC DNA]</scope>
    <source>
        <strain evidence="3 4">CBS 175.51</strain>
    </source>
</reference>
<dbReference type="Pfam" id="PF01693">
    <property type="entry name" value="Cauli_VI"/>
    <property type="match status" value="1"/>
</dbReference>
<feature type="compositionally biased region" description="Low complexity" evidence="1">
    <location>
        <begin position="101"/>
        <end position="112"/>
    </location>
</feature>
<dbReference type="InterPro" id="IPR009027">
    <property type="entry name" value="Ribosomal_bL9/RNase_H1_N"/>
</dbReference>
<feature type="region of interest" description="Disordered" evidence="1">
    <location>
        <begin position="70"/>
        <end position="112"/>
    </location>
</feature>
<proteinExistence type="predicted"/>
<organism evidence="3 4">
    <name type="scientific">Ephemerocybe angulata</name>
    <dbReference type="NCBI Taxonomy" id="980116"/>
    <lineage>
        <taxon>Eukaryota</taxon>
        <taxon>Fungi</taxon>
        <taxon>Dikarya</taxon>
        <taxon>Basidiomycota</taxon>
        <taxon>Agaricomycotina</taxon>
        <taxon>Agaricomycetes</taxon>
        <taxon>Agaricomycetidae</taxon>
        <taxon>Agaricales</taxon>
        <taxon>Agaricineae</taxon>
        <taxon>Psathyrellaceae</taxon>
        <taxon>Ephemerocybe</taxon>
    </lineage>
</organism>
<keyword evidence="4" id="KW-1185">Reference proteome</keyword>
<evidence type="ECO:0000313" key="4">
    <source>
        <dbReference type="Proteomes" id="UP000541558"/>
    </source>
</evidence>
<protein>
    <recommendedName>
        <fullName evidence="2">Ribonuclease H1 N-terminal domain-containing protein</fullName>
    </recommendedName>
</protein>
<feature type="compositionally biased region" description="Acidic residues" evidence="1">
    <location>
        <begin position="74"/>
        <end position="90"/>
    </location>
</feature>
<sequence length="276" mass="28542">MAKQVSTKQERTVFHRTRLSLPMQDLLGAVIRAFDARRYMVHAAGQGELEYHPETCGVCSGTGFILVPNMGEGEASDSDSDVVKEEDSDNDAQFASPPDHSPTSGAADPSSDPAAVAVSAALASALAATTLIATSGVPVQTASTPAVTTGVQVPPAAPAAAQVTSTNALGLTVTPAPAVGATYTISTVLPGFDSVGPNSANPMTPPDPENAVFTGPGEDRYYVITKGVRVGVFGGWQSTSPYVTAVPSASFSRHRTLQTAYQAYETAYQRGSVMYV</sequence>
<evidence type="ECO:0000313" key="3">
    <source>
        <dbReference type="EMBL" id="KAF5332089.1"/>
    </source>
</evidence>
<dbReference type="InterPro" id="IPR011320">
    <property type="entry name" value="RNase_H1_N"/>
</dbReference>
<evidence type="ECO:0000256" key="1">
    <source>
        <dbReference type="SAM" id="MobiDB-lite"/>
    </source>
</evidence>
<dbReference type="Proteomes" id="UP000541558">
    <property type="component" value="Unassembled WGS sequence"/>
</dbReference>